<dbReference type="PANTHER" id="PTHR33969:SF2">
    <property type="entry name" value="SEGREGATION AND CONDENSATION PROTEIN A"/>
    <property type="match status" value="1"/>
</dbReference>
<organism evidence="6 7">
    <name type="scientific">Pontibacillus salicampi</name>
    <dbReference type="NCBI Taxonomy" id="1449801"/>
    <lineage>
        <taxon>Bacteria</taxon>
        <taxon>Bacillati</taxon>
        <taxon>Bacillota</taxon>
        <taxon>Bacilli</taxon>
        <taxon>Bacillales</taxon>
        <taxon>Bacillaceae</taxon>
        <taxon>Pontibacillus</taxon>
    </lineage>
</organism>
<evidence type="ECO:0000256" key="4">
    <source>
        <dbReference type="ARBA" id="ARBA00044777"/>
    </source>
</evidence>
<keyword evidence="7" id="KW-1185">Reference proteome</keyword>
<dbReference type="EMBL" id="JBHLTP010000003">
    <property type="protein sequence ID" value="MFC0523096.1"/>
    <property type="molecule type" value="Genomic_DNA"/>
</dbReference>
<evidence type="ECO:0000256" key="2">
    <source>
        <dbReference type="ARBA" id="ARBA00022829"/>
    </source>
</evidence>
<sequence length="250" mass="29795">MNHSYTVKIDAFEGPLDLLLHLINQYEIDIYDIPVAQITEQYMAYIHTMQQLELDIASEYLVMAATLLAIKSQMLLPHQEMEEFQEEFGDEEEEDPRDELMRRLIEYRKYKEAAQELQDREHNASQIYTRPPQEMETDEGSHQPVTTQGDVTIYDMIGAMQKLLQKKKWEKPLETRIQRQEIPIRERMDEVMTHINENPLGMRFFDLFPQPTRSHIVVTFIAILELMKNRQIICEQSKHFEELVVYKMEE</sequence>
<comment type="subunit">
    <text evidence="5">Component of a cohesin-like complex composed of ScpA, ScpB and the Smc homodimer, in which ScpA and ScpB bind to the head domain of Smc. The presence of the three proteins is required for the association of the complex with DNA.</text>
</comment>
<dbReference type="PANTHER" id="PTHR33969">
    <property type="entry name" value="SEGREGATION AND CONDENSATION PROTEIN A"/>
    <property type="match status" value="1"/>
</dbReference>
<evidence type="ECO:0000256" key="3">
    <source>
        <dbReference type="ARBA" id="ARBA00023306"/>
    </source>
</evidence>
<keyword evidence="3 5" id="KW-0131">Cell cycle</keyword>
<dbReference type="Pfam" id="PF02616">
    <property type="entry name" value="SMC_ScpA"/>
    <property type="match status" value="1"/>
</dbReference>
<proteinExistence type="inferred from homology"/>
<dbReference type="NCBIfam" id="NF000995">
    <property type="entry name" value="PRK00104.1-4"/>
    <property type="match status" value="1"/>
</dbReference>
<accession>A0ABV6LL43</accession>
<dbReference type="Proteomes" id="UP001589836">
    <property type="component" value="Unassembled WGS sequence"/>
</dbReference>
<evidence type="ECO:0000313" key="6">
    <source>
        <dbReference type="EMBL" id="MFC0523096.1"/>
    </source>
</evidence>
<gene>
    <name evidence="5" type="primary">scpA</name>
    <name evidence="6" type="ORF">ACFFGV_05740</name>
</gene>
<keyword evidence="5" id="KW-0963">Cytoplasm</keyword>
<evidence type="ECO:0000256" key="5">
    <source>
        <dbReference type="HAMAP-Rule" id="MF_01805"/>
    </source>
</evidence>
<name>A0ABV6LL43_9BACI</name>
<protein>
    <recommendedName>
        <fullName evidence="4 5">Segregation and condensation protein A</fullName>
    </recommendedName>
</protein>
<dbReference type="InterPro" id="IPR003768">
    <property type="entry name" value="ScpA"/>
</dbReference>
<comment type="subcellular location">
    <subcellularLocation>
        <location evidence="5">Cytoplasm</location>
    </subcellularLocation>
    <text evidence="5">Associated with two foci at the outer edges of the nucleoid region in young cells, and at four foci within both cell halves in older cells.</text>
</comment>
<comment type="caution">
    <text evidence="6">The sequence shown here is derived from an EMBL/GenBank/DDBJ whole genome shotgun (WGS) entry which is preliminary data.</text>
</comment>
<comment type="function">
    <text evidence="5">Participates in chromosomal partition during cell division. May act via the formation of a condensin-like complex containing Smc and ScpB that pull DNA away from mid-cell into both cell halves.</text>
</comment>
<keyword evidence="2 5" id="KW-0159">Chromosome partition</keyword>
<dbReference type="RefSeq" id="WP_377345632.1">
    <property type="nucleotide sequence ID" value="NZ_JBHLTP010000003.1"/>
</dbReference>
<comment type="similarity">
    <text evidence="5">Belongs to the ScpA family.</text>
</comment>
<evidence type="ECO:0000313" key="7">
    <source>
        <dbReference type="Proteomes" id="UP001589836"/>
    </source>
</evidence>
<evidence type="ECO:0000256" key="1">
    <source>
        <dbReference type="ARBA" id="ARBA00022618"/>
    </source>
</evidence>
<dbReference type="InterPro" id="IPR023093">
    <property type="entry name" value="ScpA-like_C"/>
</dbReference>
<reference evidence="6 7" key="1">
    <citation type="submission" date="2024-09" db="EMBL/GenBank/DDBJ databases">
        <authorList>
            <person name="Sun Q."/>
            <person name="Mori K."/>
        </authorList>
    </citation>
    <scope>NUCLEOTIDE SEQUENCE [LARGE SCALE GENOMIC DNA]</scope>
    <source>
        <strain evidence="6 7">NCAIM B.02529</strain>
    </source>
</reference>
<dbReference type="Gene3D" id="6.10.250.2410">
    <property type="match status" value="1"/>
</dbReference>
<dbReference type="HAMAP" id="MF_01805">
    <property type="entry name" value="ScpA"/>
    <property type="match status" value="1"/>
</dbReference>
<keyword evidence="1 5" id="KW-0132">Cell division</keyword>
<dbReference type="Gene3D" id="1.10.10.580">
    <property type="entry name" value="Structural maintenance of chromosome 1. Chain E"/>
    <property type="match status" value="1"/>
</dbReference>